<accession>A0A059C048</accession>
<dbReference type="OMA" id="ICGPINS"/>
<keyword evidence="5 6" id="KW-0472">Membrane</keyword>
<protein>
    <recommendedName>
        <fullName evidence="8">Transmembrane protein 50A</fullName>
    </recommendedName>
</protein>
<keyword evidence="4 6" id="KW-1133">Transmembrane helix</keyword>
<organism evidence="7">
    <name type="scientific">Eucalyptus grandis</name>
    <name type="common">Flooded gum</name>
    <dbReference type="NCBI Taxonomy" id="71139"/>
    <lineage>
        <taxon>Eukaryota</taxon>
        <taxon>Viridiplantae</taxon>
        <taxon>Streptophyta</taxon>
        <taxon>Embryophyta</taxon>
        <taxon>Tracheophyta</taxon>
        <taxon>Spermatophyta</taxon>
        <taxon>Magnoliopsida</taxon>
        <taxon>eudicotyledons</taxon>
        <taxon>Gunneridae</taxon>
        <taxon>Pentapetalae</taxon>
        <taxon>rosids</taxon>
        <taxon>malvids</taxon>
        <taxon>Myrtales</taxon>
        <taxon>Myrtaceae</taxon>
        <taxon>Myrtoideae</taxon>
        <taxon>Eucalypteae</taxon>
        <taxon>Eucalyptus</taxon>
    </lineage>
</organism>
<comment type="similarity">
    <text evidence="2">Belongs to the UPF0220 family.</text>
</comment>
<dbReference type="Gramene" id="KCW71290">
    <property type="protein sequence ID" value="KCW71290"/>
    <property type="gene ID" value="EUGRSUZ_F04378"/>
</dbReference>
<evidence type="ECO:0008006" key="8">
    <source>
        <dbReference type="Google" id="ProtNLM"/>
    </source>
</evidence>
<feature type="transmembrane region" description="Helical" evidence="6">
    <location>
        <begin position="6"/>
        <end position="26"/>
    </location>
</feature>
<proteinExistence type="inferred from homology"/>
<dbReference type="STRING" id="71139.A0A059C048"/>
<evidence type="ECO:0000256" key="3">
    <source>
        <dbReference type="ARBA" id="ARBA00022692"/>
    </source>
</evidence>
<dbReference type="GO" id="GO:0032511">
    <property type="term" value="P:late endosome to vacuole transport via multivesicular body sorting pathway"/>
    <property type="evidence" value="ECO:0000318"/>
    <property type="project" value="GO_Central"/>
</dbReference>
<dbReference type="EMBL" id="KK198758">
    <property type="protein sequence ID" value="KCW71290.1"/>
    <property type="molecule type" value="Genomic_DNA"/>
</dbReference>
<evidence type="ECO:0000313" key="7">
    <source>
        <dbReference type="EMBL" id="KCW71290.1"/>
    </source>
</evidence>
<evidence type="ECO:0000256" key="6">
    <source>
        <dbReference type="SAM" id="Phobius"/>
    </source>
</evidence>
<evidence type="ECO:0000256" key="4">
    <source>
        <dbReference type="ARBA" id="ARBA00022989"/>
    </source>
</evidence>
<sequence>MDLSELWAIFSPGFAGAVFGAGWWFWVDAVVCSSVTVSFVHYLPGTYLRFFGGADVQLREEGGHRLLSLRRRRVEVEALAFLCLCCFLCLSGSICGPINSRFTRDHWTFSLDWSCWCLAMCVCVDQWTNLLDGALGVRL</sequence>
<keyword evidence="3 6" id="KW-0812">Transmembrane</keyword>
<dbReference type="InParanoid" id="A0A059C048"/>
<reference evidence="7" key="1">
    <citation type="submission" date="2013-07" db="EMBL/GenBank/DDBJ databases">
        <title>The genome of Eucalyptus grandis.</title>
        <authorList>
            <person name="Schmutz J."/>
            <person name="Hayes R."/>
            <person name="Myburg A."/>
            <person name="Tuskan G."/>
            <person name="Grattapaglia D."/>
            <person name="Rokhsar D.S."/>
        </authorList>
    </citation>
    <scope>NUCLEOTIDE SEQUENCE</scope>
    <source>
        <tissue evidence="7">Leaf extractions</tissue>
    </source>
</reference>
<dbReference type="GO" id="GO:0016020">
    <property type="term" value="C:membrane"/>
    <property type="evidence" value="ECO:0007669"/>
    <property type="project" value="UniProtKB-SubCell"/>
</dbReference>
<dbReference type="AlphaFoldDB" id="A0A059C048"/>
<evidence type="ECO:0000256" key="2">
    <source>
        <dbReference type="ARBA" id="ARBA00005335"/>
    </source>
</evidence>
<evidence type="ECO:0000256" key="1">
    <source>
        <dbReference type="ARBA" id="ARBA00004141"/>
    </source>
</evidence>
<gene>
    <name evidence="7" type="ORF">EUGRSUZ_F04378</name>
</gene>
<dbReference type="InterPro" id="IPR007919">
    <property type="entry name" value="UPF0220"/>
</dbReference>
<name>A0A059C048_EUCGR</name>
<dbReference type="eggNOG" id="KOG3393">
    <property type="taxonomic scope" value="Eukaryota"/>
</dbReference>
<feature type="transmembrane region" description="Helical" evidence="6">
    <location>
        <begin position="74"/>
        <end position="94"/>
    </location>
</feature>
<comment type="subcellular location">
    <subcellularLocation>
        <location evidence="1">Membrane</location>
        <topology evidence="1">Multi-pass membrane protein</topology>
    </subcellularLocation>
</comment>
<evidence type="ECO:0000256" key="5">
    <source>
        <dbReference type="ARBA" id="ARBA00023136"/>
    </source>
</evidence>
<dbReference type="PANTHER" id="PTHR13180">
    <property type="entry name" value="SMALL MEMBRANE PROTEIN-RELATED"/>
    <property type="match status" value="1"/>
</dbReference>